<evidence type="ECO:0000256" key="4">
    <source>
        <dbReference type="SAM" id="Phobius"/>
    </source>
</evidence>
<reference evidence="6 7" key="1">
    <citation type="journal article" date="2013" name="Genome Biol.">
        <title>Draft genome of the mountain pine beetle, Dendroctonus ponderosae Hopkins, a major forest pest.</title>
        <authorList>
            <person name="Keeling C.I."/>
            <person name="Yuen M.M."/>
            <person name="Liao N.Y."/>
            <person name="Docking T.R."/>
            <person name="Chan S.K."/>
            <person name="Taylor G.A."/>
            <person name="Palmquist D.L."/>
            <person name="Jackman S.D."/>
            <person name="Nguyen A."/>
            <person name="Li M."/>
            <person name="Henderson H."/>
            <person name="Janes J.K."/>
            <person name="Zhao Y."/>
            <person name="Pandoh P."/>
            <person name="Moore R."/>
            <person name="Sperling F.A."/>
            <person name="Huber D.P."/>
            <person name="Birol I."/>
            <person name="Jones S.J."/>
            <person name="Bohlmann J."/>
        </authorList>
    </citation>
    <scope>NUCLEOTIDE SEQUENCE</scope>
</reference>
<dbReference type="EMBL" id="KB632017">
    <property type="protein sequence ID" value="ERL88064.1"/>
    <property type="molecule type" value="Genomic_DNA"/>
</dbReference>
<evidence type="ECO:0000313" key="7">
    <source>
        <dbReference type="Proteomes" id="UP000030742"/>
    </source>
</evidence>
<keyword evidence="2" id="KW-0328">Glycosyltransferase</keyword>
<dbReference type="GO" id="GO:0008194">
    <property type="term" value="F:UDP-glycosyltransferase activity"/>
    <property type="evidence" value="ECO:0007669"/>
    <property type="project" value="InterPro"/>
</dbReference>
<gene>
    <name evidence="6" type="ORF">D910_05453</name>
</gene>
<keyword evidence="4" id="KW-0472">Membrane</keyword>
<dbReference type="OrthoDB" id="5835829at2759"/>
<feature type="chain" id="PRO_5004655887" evidence="5">
    <location>
        <begin position="24"/>
        <end position="906"/>
    </location>
</feature>
<protein>
    <submittedName>
        <fullName evidence="6">Uncharacterized protein</fullName>
    </submittedName>
</protein>
<keyword evidence="4" id="KW-0812">Transmembrane</keyword>
<dbReference type="Proteomes" id="UP000030742">
    <property type="component" value="Unassembled WGS sequence"/>
</dbReference>
<dbReference type="SUPFAM" id="SSF53756">
    <property type="entry name" value="UDP-Glycosyltransferase/glycogen phosphorylase"/>
    <property type="match status" value="2"/>
</dbReference>
<dbReference type="PROSITE" id="PS00375">
    <property type="entry name" value="UDPGT"/>
    <property type="match status" value="1"/>
</dbReference>
<dbReference type="InterPro" id="IPR035595">
    <property type="entry name" value="UDP_glycos_trans_CS"/>
</dbReference>
<organism evidence="6 7">
    <name type="scientific">Dendroctonus ponderosae</name>
    <name type="common">Mountain pine beetle</name>
    <dbReference type="NCBI Taxonomy" id="77166"/>
    <lineage>
        <taxon>Eukaryota</taxon>
        <taxon>Metazoa</taxon>
        <taxon>Ecdysozoa</taxon>
        <taxon>Arthropoda</taxon>
        <taxon>Hexapoda</taxon>
        <taxon>Insecta</taxon>
        <taxon>Pterygota</taxon>
        <taxon>Neoptera</taxon>
        <taxon>Endopterygota</taxon>
        <taxon>Coleoptera</taxon>
        <taxon>Polyphaga</taxon>
        <taxon>Cucujiformia</taxon>
        <taxon>Curculionidae</taxon>
        <taxon>Scolytinae</taxon>
        <taxon>Dendroctonus</taxon>
    </lineage>
</organism>
<dbReference type="InterPro" id="IPR050271">
    <property type="entry name" value="UDP-glycosyltransferase"/>
</dbReference>
<feature type="transmembrane region" description="Helical" evidence="4">
    <location>
        <begin position="845"/>
        <end position="868"/>
    </location>
</feature>
<keyword evidence="3" id="KW-0808">Transferase</keyword>
<dbReference type="CDD" id="cd03784">
    <property type="entry name" value="GT1_Gtf-like"/>
    <property type="match status" value="1"/>
</dbReference>
<name>U4U2G5_DENPD</name>
<evidence type="ECO:0000313" key="6">
    <source>
        <dbReference type="EMBL" id="ERL88064.1"/>
    </source>
</evidence>
<dbReference type="PANTHER" id="PTHR48043:SF159">
    <property type="entry name" value="EG:EG0003.4 PROTEIN-RELATED"/>
    <property type="match status" value="1"/>
</dbReference>
<dbReference type="InterPro" id="IPR002213">
    <property type="entry name" value="UDP_glucos_trans"/>
</dbReference>
<dbReference type="PANTHER" id="PTHR48043">
    <property type="entry name" value="EG:EG0003.4 PROTEIN-RELATED"/>
    <property type="match status" value="1"/>
</dbReference>
<sequence length="906" mass="104077">MNLHLIMQLSACLLLLVIKSVNGAKVLFFCPVPAHSHQKMYTAVWKEMSFRGHKVFVVTPNPAFNKSMVNLTEYDISSVYEFQRSQIKPEWKETVFKKPTFLGLIARQIVIQYVGGDGMEFLYQHAEVKRLVKEHNNFDICLFEWFHPALAIYGHLFNCPVVGLGSNSLPIQMLDSVGNPSHPITAPEQDLPIPRMSITFFQRVWSTFWTIFARLQHKYFLVPMEDARIRRYYGSKVPYLGDLEKNISLLILNRNPAFHRPIPNGPNVIELGSIQYKWSNITFDPDLKQFLDNSNEGVVYFSLGVSMEGTSMPPRYLGTFQAAFRKLPFQVLWKWENSSMHNKPDNVLIAKFVPQVLVLLKFLIVPNGTLPQLDAIIGWDVINQPGLQLLKTKTGLELQHTLAVRLCDVVWRALSQRGHDVHVLTPNPLNDPTLNNLTEYDLSDFYEDLKAMKNDDIQYFLHRPTFFSSFVKDVVATKMFSRLYNKTINHQETRRLLRENDRFDAVIVEWIFPTLASIGAYYKAPIIGITSLGAPLVALDSLGNPSHPLVAPEMNLPLKRDLSIKERLLSVLYAFYVRLYYWVVVLPREDENVKKHLSSELPYIGDIAKSLSLLLMNRNPVFHRVVPLNPNTIDLGGISVLSPATSLDSELKVFIEKSSKGVIYFSLGSLVQSVFLPPKTIETIQNVFKSLPYSFVWKWENSSMINQPTNVYISNWIPQTALLEHPNVKLFITQGGLQSTEEAIAAHKPIIGIPFHSDQTTNVDTCAMYGMGKLLDMEDITIETLRSYILEIVNNPRYAENAKKLDELMKDQPQDGLDKAIWWIEYVIRHKGAKHLRSIAVDLPWWQYFLLDVFGFIFTVLLIFLLSVRFTLKLVFRLISYIRKPKEKSMKKKKQQCFTMTQLKTL</sequence>
<keyword evidence="4" id="KW-1133">Transmembrane helix</keyword>
<keyword evidence="5" id="KW-0732">Signal</keyword>
<feature type="signal peptide" evidence="5">
    <location>
        <begin position="1"/>
        <end position="23"/>
    </location>
</feature>
<dbReference type="Gene3D" id="3.40.50.2000">
    <property type="entry name" value="Glycogen Phosphorylase B"/>
    <property type="match status" value="2"/>
</dbReference>
<evidence type="ECO:0000256" key="5">
    <source>
        <dbReference type="SAM" id="SignalP"/>
    </source>
</evidence>
<accession>U4U2G5</accession>
<evidence type="ECO:0000256" key="1">
    <source>
        <dbReference type="ARBA" id="ARBA00009995"/>
    </source>
</evidence>
<evidence type="ECO:0000256" key="3">
    <source>
        <dbReference type="ARBA" id="ARBA00022679"/>
    </source>
</evidence>
<evidence type="ECO:0000256" key="2">
    <source>
        <dbReference type="ARBA" id="ARBA00022676"/>
    </source>
</evidence>
<dbReference type="FunFam" id="3.40.50.2000:FF:000050">
    <property type="entry name" value="UDP-glucuronosyltransferase"/>
    <property type="match status" value="1"/>
</dbReference>
<proteinExistence type="inferred from homology"/>
<dbReference type="Pfam" id="PF00201">
    <property type="entry name" value="UDPGT"/>
    <property type="match status" value="2"/>
</dbReference>
<comment type="similarity">
    <text evidence="1">Belongs to the UDP-glycosyltransferase family.</text>
</comment>
<dbReference type="AlphaFoldDB" id="U4U2G5"/>